<dbReference type="Proteomes" id="UP001596496">
    <property type="component" value="Unassembled WGS sequence"/>
</dbReference>
<dbReference type="Pfam" id="PF00436">
    <property type="entry name" value="SSB"/>
    <property type="match status" value="1"/>
</dbReference>
<dbReference type="CDD" id="cd04496">
    <property type="entry name" value="SSB_OBF"/>
    <property type="match status" value="1"/>
</dbReference>
<keyword evidence="6" id="KW-1185">Reference proteome</keyword>
<evidence type="ECO:0000256" key="1">
    <source>
        <dbReference type="ARBA" id="ARBA00023125"/>
    </source>
</evidence>
<evidence type="ECO:0000313" key="5">
    <source>
        <dbReference type="EMBL" id="MFC7386685.1"/>
    </source>
</evidence>
<dbReference type="InterPro" id="IPR011344">
    <property type="entry name" value="ssDNA-bd"/>
</dbReference>
<feature type="region of interest" description="Disordered" evidence="4">
    <location>
        <begin position="165"/>
        <end position="223"/>
    </location>
</feature>
<dbReference type="EMBL" id="JBHTCG010000029">
    <property type="protein sequence ID" value="MFC7386685.1"/>
    <property type="molecule type" value="Genomic_DNA"/>
</dbReference>
<dbReference type="HAMAP" id="MF_00984">
    <property type="entry name" value="SSB"/>
    <property type="match status" value="1"/>
</dbReference>
<accession>A0ABW2PF79</accession>
<dbReference type="PANTHER" id="PTHR10302">
    <property type="entry name" value="SINGLE-STRANDED DNA-BINDING PROTEIN"/>
    <property type="match status" value="1"/>
</dbReference>
<evidence type="ECO:0000256" key="4">
    <source>
        <dbReference type="SAM" id="MobiDB-lite"/>
    </source>
</evidence>
<dbReference type="PROSITE" id="PS50935">
    <property type="entry name" value="SSB"/>
    <property type="match status" value="1"/>
</dbReference>
<name>A0ABW2PF79_9ACTN</name>
<sequence>MNDTYITLVGNVTADPRQFNFNDGTRVTSLRLASTRRVFDRSSQTWHDGETSFYSVRCYRTLAENVAQSIKLGQPIVVHGRLRIRSYERDGERRFVAEVEATSVGHDLRRGVSTFERPQRGPAAPAFDEATRGQFADTTRDWELIGAASPAATDGQGVRLRSVDSMAGEQRAGESGHTGNAADPLPGAHAPALADPTDPVSEQCATGDDTPLATPGPTDRLAA</sequence>
<feature type="region of interest" description="Disordered" evidence="4">
    <location>
        <begin position="113"/>
        <end position="133"/>
    </location>
</feature>
<comment type="caution">
    <text evidence="2">Lacks conserved residue(s) required for the propagation of feature annotation.</text>
</comment>
<dbReference type="InterPro" id="IPR012340">
    <property type="entry name" value="NA-bd_OB-fold"/>
</dbReference>
<proteinExistence type="inferred from homology"/>
<organism evidence="5 6">
    <name type="scientific">Sphaerisporangium rhizosphaerae</name>
    <dbReference type="NCBI Taxonomy" id="2269375"/>
    <lineage>
        <taxon>Bacteria</taxon>
        <taxon>Bacillati</taxon>
        <taxon>Actinomycetota</taxon>
        <taxon>Actinomycetes</taxon>
        <taxon>Streptosporangiales</taxon>
        <taxon>Streptosporangiaceae</taxon>
        <taxon>Sphaerisporangium</taxon>
    </lineage>
</organism>
<evidence type="ECO:0000256" key="2">
    <source>
        <dbReference type="HAMAP-Rule" id="MF_00984"/>
    </source>
</evidence>
<gene>
    <name evidence="5" type="ORF">ACFQSB_31065</name>
</gene>
<dbReference type="PANTHER" id="PTHR10302:SF27">
    <property type="entry name" value="SINGLE-STRANDED DNA-BINDING PROTEIN"/>
    <property type="match status" value="1"/>
</dbReference>
<dbReference type="GO" id="GO:0003677">
    <property type="term" value="F:DNA binding"/>
    <property type="evidence" value="ECO:0007669"/>
    <property type="project" value="UniProtKB-KW"/>
</dbReference>
<dbReference type="NCBIfam" id="TIGR00621">
    <property type="entry name" value="ssb"/>
    <property type="match status" value="1"/>
</dbReference>
<dbReference type="Gene3D" id="2.40.50.140">
    <property type="entry name" value="Nucleic acid-binding proteins"/>
    <property type="match status" value="1"/>
</dbReference>
<evidence type="ECO:0000313" key="6">
    <source>
        <dbReference type="Proteomes" id="UP001596496"/>
    </source>
</evidence>
<dbReference type="RefSeq" id="WP_380830415.1">
    <property type="nucleotide sequence ID" value="NZ_JBHTCG010000029.1"/>
</dbReference>
<protein>
    <recommendedName>
        <fullName evidence="2 3">Single-stranded DNA-binding protein</fullName>
        <shortName evidence="2">SSB</shortName>
    </recommendedName>
</protein>
<dbReference type="SUPFAM" id="SSF50249">
    <property type="entry name" value="Nucleic acid-binding proteins"/>
    <property type="match status" value="1"/>
</dbReference>
<evidence type="ECO:0000256" key="3">
    <source>
        <dbReference type="RuleBase" id="RU000524"/>
    </source>
</evidence>
<reference evidence="6" key="1">
    <citation type="journal article" date="2019" name="Int. J. Syst. Evol. Microbiol.">
        <title>The Global Catalogue of Microorganisms (GCM) 10K type strain sequencing project: providing services to taxonomists for standard genome sequencing and annotation.</title>
        <authorList>
            <consortium name="The Broad Institute Genomics Platform"/>
            <consortium name="The Broad Institute Genome Sequencing Center for Infectious Disease"/>
            <person name="Wu L."/>
            <person name="Ma J."/>
        </authorList>
    </citation>
    <scope>NUCLEOTIDE SEQUENCE [LARGE SCALE GENOMIC DNA]</scope>
    <source>
        <strain evidence="6">CECT 7649</strain>
    </source>
</reference>
<comment type="subunit">
    <text evidence="2">Homotetramer.</text>
</comment>
<keyword evidence="1 2" id="KW-0238">DNA-binding</keyword>
<dbReference type="InterPro" id="IPR000424">
    <property type="entry name" value="Primosome_PriB/ssb"/>
</dbReference>
<comment type="caution">
    <text evidence="5">The sequence shown here is derived from an EMBL/GenBank/DDBJ whole genome shotgun (WGS) entry which is preliminary data.</text>
</comment>